<name>A0A3A9W848_9ACTN</name>
<reference evidence="9 10" key="1">
    <citation type="submission" date="2018-09" db="EMBL/GenBank/DDBJ databases">
        <title>Streptomyces sp. nov. DS1-2, an endophytic actinomycete isolated from roots of Dendrobium scabrilingue.</title>
        <authorList>
            <person name="Kuncharoen N."/>
            <person name="Kudo T."/>
            <person name="Ohkuma M."/>
            <person name="Yuki M."/>
            <person name="Tanasupawat S."/>
        </authorList>
    </citation>
    <scope>NUCLEOTIDE SEQUENCE [LARGE SCALE GENOMIC DNA]</scope>
    <source>
        <strain evidence="7 10">AZ1-7</strain>
        <strain evidence="8 9">DS1-2</strain>
    </source>
</reference>
<gene>
    <name evidence="8" type="ORF">D7318_13990</name>
    <name evidence="7" type="ORF">D7319_12535</name>
</gene>
<evidence type="ECO:0000313" key="9">
    <source>
        <dbReference type="Proteomes" id="UP000268652"/>
    </source>
</evidence>
<feature type="transmembrane region" description="Helical" evidence="6">
    <location>
        <begin position="293"/>
        <end position="311"/>
    </location>
</feature>
<feature type="transmembrane region" description="Helical" evidence="6">
    <location>
        <begin position="208"/>
        <end position="231"/>
    </location>
</feature>
<keyword evidence="4 6" id="KW-1133">Transmembrane helix</keyword>
<keyword evidence="3 6" id="KW-0812">Transmembrane</keyword>
<evidence type="ECO:0000256" key="2">
    <source>
        <dbReference type="ARBA" id="ARBA00022475"/>
    </source>
</evidence>
<keyword evidence="2" id="KW-1003">Cell membrane</keyword>
<dbReference type="NCBIfam" id="TIGR00374">
    <property type="entry name" value="flippase-like domain"/>
    <property type="match status" value="1"/>
</dbReference>
<dbReference type="RefSeq" id="WP_120697285.1">
    <property type="nucleotide sequence ID" value="NZ_RBDX01000008.1"/>
</dbReference>
<keyword evidence="9" id="KW-1185">Reference proteome</keyword>
<accession>A0A3A9W848</accession>
<evidence type="ECO:0000256" key="3">
    <source>
        <dbReference type="ARBA" id="ARBA00022692"/>
    </source>
</evidence>
<feature type="transmembrane region" description="Helical" evidence="6">
    <location>
        <begin position="142"/>
        <end position="165"/>
    </location>
</feature>
<sequence>MTAALITVGLLVAVSRRGELGDAWHLLTHVSPQKAAVALLCEAASLLCLAALQRWLLATGGVRLSLATMTPLELGANAMAGAVPGGAAFGAAWLYRQFRRRGADQALTATTLAMAGAFSAMALLLIMVLGALTAGSRGPGALLLRVVAVLALVALGAVLLLRIAAVRRAVSRGCRRTEARFGRIGKADAALRRVVRQARAVQPGVRPWLWPSALAVLNWAFDAACLVASLWALDIPVPWQGVLLAYGLVQIPGSLRLTPGGVGIVEAGLTGLLVVYGLPTSQAFAGALLYRIWNYWLLQPIGWACWAAITFRNRRSAPPPEG</sequence>
<evidence type="ECO:0000313" key="8">
    <source>
        <dbReference type="EMBL" id="RKN23114.1"/>
    </source>
</evidence>
<dbReference type="GO" id="GO:0005886">
    <property type="term" value="C:plasma membrane"/>
    <property type="evidence" value="ECO:0007669"/>
    <property type="project" value="UniProtKB-SubCell"/>
</dbReference>
<dbReference type="Proteomes" id="UP000268652">
    <property type="component" value="Unassembled WGS sequence"/>
</dbReference>
<evidence type="ECO:0000256" key="1">
    <source>
        <dbReference type="ARBA" id="ARBA00004651"/>
    </source>
</evidence>
<evidence type="ECO:0000256" key="5">
    <source>
        <dbReference type="ARBA" id="ARBA00023136"/>
    </source>
</evidence>
<dbReference type="PANTHER" id="PTHR39087">
    <property type="entry name" value="UPF0104 MEMBRANE PROTEIN MJ1595"/>
    <property type="match status" value="1"/>
</dbReference>
<organism evidence="7 10">
    <name type="scientific">Streptomyces radicis</name>
    <dbReference type="NCBI Taxonomy" id="1750517"/>
    <lineage>
        <taxon>Bacteria</taxon>
        <taxon>Bacillati</taxon>
        <taxon>Actinomycetota</taxon>
        <taxon>Actinomycetes</taxon>
        <taxon>Kitasatosporales</taxon>
        <taxon>Streptomycetaceae</taxon>
        <taxon>Streptomyces</taxon>
    </lineage>
</organism>
<dbReference type="AlphaFoldDB" id="A0A3A9W848"/>
<evidence type="ECO:0000313" key="7">
    <source>
        <dbReference type="EMBL" id="RKN09288.1"/>
    </source>
</evidence>
<dbReference type="OrthoDB" id="4481258at2"/>
<comment type="subcellular location">
    <subcellularLocation>
        <location evidence="1">Cell membrane</location>
        <topology evidence="1">Multi-pass membrane protein</topology>
    </subcellularLocation>
</comment>
<dbReference type="Pfam" id="PF03706">
    <property type="entry name" value="LPG_synthase_TM"/>
    <property type="match status" value="1"/>
</dbReference>
<comment type="caution">
    <text evidence="7">The sequence shown here is derived from an EMBL/GenBank/DDBJ whole genome shotgun (WGS) entry which is preliminary data.</text>
</comment>
<dbReference type="PANTHER" id="PTHR39087:SF2">
    <property type="entry name" value="UPF0104 MEMBRANE PROTEIN MJ1595"/>
    <property type="match status" value="1"/>
</dbReference>
<dbReference type="Proteomes" id="UP000275024">
    <property type="component" value="Unassembled WGS sequence"/>
</dbReference>
<dbReference type="EMBL" id="RBDY01000008">
    <property type="protein sequence ID" value="RKN23114.1"/>
    <property type="molecule type" value="Genomic_DNA"/>
</dbReference>
<feature type="transmembrane region" description="Helical" evidence="6">
    <location>
        <begin position="74"/>
        <end position="95"/>
    </location>
</feature>
<protein>
    <submittedName>
        <fullName evidence="7">UPF0104 family protein</fullName>
    </submittedName>
</protein>
<evidence type="ECO:0000313" key="10">
    <source>
        <dbReference type="Proteomes" id="UP000275024"/>
    </source>
</evidence>
<proteinExistence type="predicted"/>
<feature type="transmembrane region" description="Helical" evidence="6">
    <location>
        <begin position="107"/>
        <end position="130"/>
    </location>
</feature>
<dbReference type="InterPro" id="IPR022791">
    <property type="entry name" value="L-PG_synthase/AglD"/>
</dbReference>
<feature type="transmembrane region" description="Helical" evidence="6">
    <location>
        <begin position="267"/>
        <end position="287"/>
    </location>
</feature>
<evidence type="ECO:0000256" key="4">
    <source>
        <dbReference type="ARBA" id="ARBA00022989"/>
    </source>
</evidence>
<keyword evidence="5 6" id="KW-0472">Membrane</keyword>
<dbReference type="EMBL" id="RBDX01000008">
    <property type="protein sequence ID" value="RKN09288.1"/>
    <property type="molecule type" value="Genomic_DNA"/>
</dbReference>
<evidence type="ECO:0000256" key="6">
    <source>
        <dbReference type="SAM" id="Phobius"/>
    </source>
</evidence>